<reference evidence="1" key="1">
    <citation type="submission" date="2019-08" db="EMBL/GenBank/DDBJ databases">
        <authorList>
            <person name="Kucharzyk K."/>
            <person name="Murdoch R.W."/>
            <person name="Higgins S."/>
            <person name="Loffler F."/>
        </authorList>
    </citation>
    <scope>NUCLEOTIDE SEQUENCE</scope>
</reference>
<organism evidence="1">
    <name type="scientific">bioreactor metagenome</name>
    <dbReference type="NCBI Taxonomy" id="1076179"/>
    <lineage>
        <taxon>unclassified sequences</taxon>
        <taxon>metagenomes</taxon>
        <taxon>ecological metagenomes</taxon>
    </lineage>
</organism>
<comment type="caution">
    <text evidence="1">The sequence shown here is derived from an EMBL/GenBank/DDBJ whole genome shotgun (WGS) entry which is preliminary data.</text>
</comment>
<dbReference type="AlphaFoldDB" id="A0A645D709"/>
<proteinExistence type="predicted"/>
<sequence length="160" mass="18448">MPHQKEERYLGKPHRKRQPHYFFLPASFPHFVGLPGQQRSHLLSMNTIHTILFQLRPKSILLLPKNVMLGETPSLGENMRQQLYPPLHLVCAYHIGEACNIPINHQHLLFVIQSVKNPEHRPTPAISQSGLPQCSLRIEHVFSSDLLRPEDLTLILLFSF</sequence>
<dbReference type="EMBL" id="VSSQ01033510">
    <property type="protein sequence ID" value="MPM85134.1"/>
    <property type="molecule type" value="Genomic_DNA"/>
</dbReference>
<accession>A0A645D709</accession>
<evidence type="ECO:0000313" key="1">
    <source>
        <dbReference type="EMBL" id="MPM85134.1"/>
    </source>
</evidence>
<name>A0A645D709_9ZZZZ</name>
<gene>
    <name evidence="1" type="ORF">SDC9_132211</name>
</gene>
<protein>
    <submittedName>
        <fullName evidence="1">Uncharacterized protein</fullName>
    </submittedName>
</protein>